<feature type="compositionally biased region" description="Gly residues" evidence="1">
    <location>
        <begin position="12"/>
        <end position="21"/>
    </location>
</feature>
<organism evidence="2 3">
    <name type="scientific">Nesidiocoris tenuis</name>
    <dbReference type="NCBI Taxonomy" id="355587"/>
    <lineage>
        <taxon>Eukaryota</taxon>
        <taxon>Metazoa</taxon>
        <taxon>Ecdysozoa</taxon>
        <taxon>Arthropoda</taxon>
        <taxon>Hexapoda</taxon>
        <taxon>Insecta</taxon>
        <taxon>Pterygota</taxon>
        <taxon>Neoptera</taxon>
        <taxon>Paraneoptera</taxon>
        <taxon>Hemiptera</taxon>
        <taxon>Heteroptera</taxon>
        <taxon>Panheteroptera</taxon>
        <taxon>Cimicomorpha</taxon>
        <taxon>Miridae</taxon>
        <taxon>Dicyphina</taxon>
        <taxon>Nesidiocoris</taxon>
    </lineage>
</organism>
<evidence type="ECO:0000313" key="3">
    <source>
        <dbReference type="Proteomes" id="UP001307889"/>
    </source>
</evidence>
<dbReference type="Proteomes" id="UP001307889">
    <property type="component" value="Chromosome 11"/>
</dbReference>
<evidence type="ECO:0000256" key="1">
    <source>
        <dbReference type="SAM" id="MobiDB-lite"/>
    </source>
</evidence>
<evidence type="ECO:0000313" key="2">
    <source>
        <dbReference type="EMBL" id="BET00601.1"/>
    </source>
</evidence>
<accession>A0ABN7B8A1</accession>
<reference evidence="2 3" key="1">
    <citation type="submission" date="2023-09" db="EMBL/GenBank/DDBJ databases">
        <title>Nesidiocoris tenuis whole genome shotgun sequence.</title>
        <authorList>
            <person name="Shibata T."/>
            <person name="Shimoda M."/>
            <person name="Kobayashi T."/>
            <person name="Uehara T."/>
        </authorList>
    </citation>
    <scope>NUCLEOTIDE SEQUENCE [LARGE SCALE GENOMIC DNA]</scope>
    <source>
        <strain evidence="2 3">Japan</strain>
    </source>
</reference>
<feature type="region of interest" description="Disordered" evidence="1">
    <location>
        <begin position="1"/>
        <end position="73"/>
    </location>
</feature>
<name>A0ABN7B8A1_9HEMI</name>
<feature type="compositionally biased region" description="Basic and acidic residues" evidence="1">
    <location>
        <begin position="59"/>
        <end position="73"/>
    </location>
</feature>
<sequence length="163" mass="17240">MSRDGQRRGGKSKGSGTGPGGCAAVRKLLSDRAKGEQKASGERGMQIGGGPRIRSRNSRAMEKENGRKGGERARALSTVHSISNDHAIASFLTSSEIHLQGPTADRSPPARLPPISISALSLTHVRAFHLPSRSRLSLGHLCAQGYSEGKSDESGSEWEVGKD</sequence>
<dbReference type="EMBL" id="AP028919">
    <property type="protein sequence ID" value="BET00601.1"/>
    <property type="molecule type" value="Genomic_DNA"/>
</dbReference>
<gene>
    <name evidence="2" type="ORF">NTJ_13417</name>
</gene>
<keyword evidence="3" id="KW-1185">Reference proteome</keyword>
<protein>
    <submittedName>
        <fullName evidence="2">Uncharacterized protein</fullName>
    </submittedName>
</protein>
<proteinExistence type="predicted"/>
<feature type="compositionally biased region" description="Basic and acidic residues" evidence="1">
    <location>
        <begin position="28"/>
        <end position="41"/>
    </location>
</feature>